<dbReference type="AlphaFoldDB" id="A0A3P3Y0I7"/>
<sequence>MSCGRASAVARRVRCRLRTLWTVPGANAAAADAETGACVGVLYGSRPLPTMSHDDVYVVNSTLAIGYQKGDIAGWAPWVDEHIRLGKRLLMMPGTVDDFAAKDANLPAGFDAFRLRDGCTRPRQRDLSVACDDVVSALGFGHLEERRAKKFRKSIELFVETSCLQRLADPGQISDDDVEARRVVIVSQNFSHLKALFGSPVKTRWVEHVLQSHGFDRLVTVRLVARQQTWWDFYTAR</sequence>
<reference evidence="1 2" key="1">
    <citation type="submission" date="2018-03" db="EMBL/GenBank/DDBJ databases">
        <authorList>
            <person name="Fogelqvist J."/>
        </authorList>
    </citation>
    <scope>NUCLEOTIDE SEQUENCE [LARGE SCALE GENOMIC DNA]</scope>
</reference>
<evidence type="ECO:0000313" key="2">
    <source>
        <dbReference type="Proteomes" id="UP000290189"/>
    </source>
</evidence>
<evidence type="ECO:0000313" key="1">
    <source>
        <dbReference type="EMBL" id="SPQ93708.1"/>
    </source>
</evidence>
<keyword evidence="1" id="KW-0496">Mitochondrion</keyword>
<dbReference type="EMBL" id="OVEO01000001">
    <property type="protein sequence ID" value="SPQ93708.1"/>
    <property type="molecule type" value="Genomic_DNA"/>
</dbReference>
<accession>A0A3P3Y0I7</accession>
<gene>
    <name evidence="1" type="ORF">PLBR_LOCUS923</name>
</gene>
<name>A0A3P3Y0I7_PLABS</name>
<geneLocation type="mitochondrion" evidence="1"/>
<dbReference type="Proteomes" id="UP000290189">
    <property type="component" value="Unassembled WGS sequence"/>
</dbReference>
<protein>
    <submittedName>
        <fullName evidence="1">Uncharacterized protein</fullName>
    </submittedName>
</protein>
<organism evidence="1 2">
    <name type="scientific">Plasmodiophora brassicae</name>
    <name type="common">Clubroot disease agent</name>
    <dbReference type="NCBI Taxonomy" id="37360"/>
    <lineage>
        <taxon>Eukaryota</taxon>
        <taxon>Sar</taxon>
        <taxon>Rhizaria</taxon>
        <taxon>Endomyxa</taxon>
        <taxon>Phytomyxea</taxon>
        <taxon>Plasmodiophorida</taxon>
        <taxon>Plasmodiophoridae</taxon>
        <taxon>Plasmodiophora</taxon>
    </lineage>
</organism>
<proteinExistence type="predicted"/>